<accession>A0A150IV15</accession>
<protein>
    <recommendedName>
        <fullName evidence="2">Putative zinc-ribbon domain-containing protein</fullName>
    </recommendedName>
</protein>
<reference evidence="3 4" key="1">
    <citation type="journal article" date="2016" name="ISME J.">
        <title>Chasing the elusive Euryarchaeota class WSA2: genomes reveal a uniquely fastidious methyl-reducing methanogen.</title>
        <authorList>
            <person name="Nobu M.K."/>
            <person name="Narihiro T."/>
            <person name="Kuroda K."/>
            <person name="Mei R."/>
            <person name="Liu W.T."/>
        </authorList>
    </citation>
    <scope>NUCLEOTIDE SEQUENCE [LARGE SCALE GENOMIC DNA]</scope>
    <source>
        <strain evidence="3">U1lsi0528_Bin089</strain>
    </source>
</reference>
<dbReference type="Proteomes" id="UP000075578">
    <property type="component" value="Unassembled WGS sequence"/>
</dbReference>
<dbReference type="Pfam" id="PF13248">
    <property type="entry name" value="Zn_ribbon_3"/>
    <property type="match status" value="1"/>
</dbReference>
<evidence type="ECO:0000313" key="3">
    <source>
        <dbReference type="EMBL" id="KYC48826.1"/>
    </source>
</evidence>
<dbReference type="AlphaFoldDB" id="A0A150IV15"/>
<evidence type="ECO:0000259" key="2">
    <source>
        <dbReference type="Pfam" id="PF13248"/>
    </source>
</evidence>
<evidence type="ECO:0000313" key="4">
    <source>
        <dbReference type="Proteomes" id="UP000075578"/>
    </source>
</evidence>
<proteinExistence type="predicted"/>
<evidence type="ECO:0000256" key="1">
    <source>
        <dbReference type="SAM" id="MobiDB-lite"/>
    </source>
</evidence>
<comment type="caution">
    <text evidence="3">The sequence shown here is derived from an EMBL/GenBank/DDBJ whole genome shotgun (WGS) entry which is preliminary data.</text>
</comment>
<feature type="domain" description="Putative zinc-ribbon" evidence="2">
    <location>
        <begin position="84"/>
        <end position="109"/>
    </location>
</feature>
<name>A0A150IV15_9EURY</name>
<dbReference type="EMBL" id="LNGD01000132">
    <property type="protein sequence ID" value="KYC48826.1"/>
    <property type="molecule type" value="Genomic_DNA"/>
</dbReference>
<sequence>MCDFMEDTFNLEVKIPDFIQLLGEEGKTQILNEIRKKVEKDVSNIVIKAAREIMSEKLGLETRESPFGPIHAKHPSTPTEDSKSEISCPNCQKVLEPGVKFCRFCGQKLA</sequence>
<feature type="region of interest" description="Disordered" evidence="1">
    <location>
        <begin position="64"/>
        <end position="86"/>
    </location>
</feature>
<organism evidence="3 4">
    <name type="scientific">Candidatus Methanofastidiosum methylothiophilum</name>
    <dbReference type="NCBI Taxonomy" id="1705564"/>
    <lineage>
        <taxon>Archaea</taxon>
        <taxon>Methanobacteriati</taxon>
        <taxon>Methanobacteriota</taxon>
        <taxon>Stenosarchaea group</taxon>
        <taxon>Candidatus Methanofastidiosia</taxon>
        <taxon>Candidatus Methanofastidiosales</taxon>
        <taxon>Candidatus Methanofastidiosaceae</taxon>
        <taxon>Candidatus Methanofastidiosum</taxon>
    </lineage>
</organism>
<dbReference type="InterPro" id="IPR059113">
    <property type="entry name" value="Znf_ribbon"/>
</dbReference>
<gene>
    <name evidence="3" type="ORF">AMQ74_01569</name>
</gene>